<protein>
    <submittedName>
        <fullName evidence="1">Uncharacterized protein</fullName>
    </submittedName>
</protein>
<dbReference type="EMBL" id="AYSL01000676">
    <property type="protein sequence ID" value="KTF07227.1"/>
    <property type="molecule type" value="Genomic_DNA"/>
</dbReference>
<gene>
    <name evidence="1" type="ORF">MGSAQ_001277</name>
</gene>
<comment type="caution">
    <text evidence="1">The sequence shown here is derived from an EMBL/GenBank/DDBJ whole genome shotgun (WGS) entry which is preliminary data.</text>
</comment>
<accession>A0A1B6NWW4</accession>
<dbReference type="AlphaFoldDB" id="A0A1B6NWW4"/>
<name>A0A1B6NWW4_9ZZZZ</name>
<evidence type="ECO:0000313" key="1">
    <source>
        <dbReference type="EMBL" id="KTF07227.1"/>
    </source>
</evidence>
<sequence length="58" mass="6570">MSKILRSVLLSSSFCSCTLMNIKRLIVPKTPDWFSNVNACPDRLFEEVLSVLSFEFGV</sequence>
<reference evidence="1" key="1">
    <citation type="submission" date="2013-11" db="EMBL/GenBank/DDBJ databases">
        <title>Microbial diversity, functional groups and degradation webs in Northern and Southern Mediterranean and Red Sea marine crude oil polluted sites.</title>
        <authorList>
            <person name="Daffonchio D."/>
            <person name="Mapelli F."/>
            <person name="Ferrer M."/>
            <person name="Richter M."/>
            <person name="Cherif A."/>
            <person name="Malkawi H.I."/>
            <person name="Yakimov M.M."/>
            <person name="Abdel-Fattah Y.R."/>
            <person name="Blaghen M."/>
            <person name="Golyshin P.N."/>
            <person name="Kalogerakis N."/>
            <person name="Boon N."/>
            <person name="Magagnini M."/>
            <person name="Fava F."/>
        </authorList>
    </citation>
    <scope>NUCLEOTIDE SEQUENCE</scope>
</reference>
<dbReference type="PROSITE" id="PS51257">
    <property type="entry name" value="PROKAR_LIPOPROTEIN"/>
    <property type="match status" value="1"/>
</dbReference>
<proteinExistence type="predicted"/>
<organism evidence="1">
    <name type="scientific">marine sediment metagenome</name>
    <dbReference type="NCBI Taxonomy" id="412755"/>
    <lineage>
        <taxon>unclassified sequences</taxon>
        <taxon>metagenomes</taxon>
        <taxon>ecological metagenomes</taxon>
    </lineage>
</organism>